<feature type="binding site" evidence="10">
    <location>
        <begin position="113"/>
        <end position="119"/>
    </location>
    <ligand>
        <name>ATP</name>
        <dbReference type="ChEBI" id="CHEBI:30616"/>
    </ligand>
</feature>
<evidence type="ECO:0000313" key="15">
    <source>
        <dbReference type="EMBL" id="MCQ8277189.1"/>
    </source>
</evidence>
<evidence type="ECO:0000256" key="7">
    <source>
        <dbReference type="ARBA" id="ARBA00022984"/>
    </source>
</evidence>
<evidence type="ECO:0000256" key="6">
    <source>
        <dbReference type="ARBA" id="ARBA00022960"/>
    </source>
</evidence>
<dbReference type="InterPro" id="IPR036615">
    <property type="entry name" value="Mur_ligase_C_dom_sf"/>
</dbReference>
<keyword evidence="9 10" id="KW-0961">Cell wall biogenesis/degradation</keyword>
<comment type="subcellular location">
    <subcellularLocation>
        <location evidence="10 11">Cytoplasm</location>
    </subcellularLocation>
</comment>
<dbReference type="RefSeq" id="WP_422862627.1">
    <property type="nucleotide sequence ID" value="NZ_JAMSKV010000001.1"/>
</dbReference>
<gene>
    <name evidence="10 15" type="primary">murF</name>
    <name evidence="15" type="ORF">NFI95_01820</name>
</gene>
<dbReference type="InterPro" id="IPR000713">
    <property type="entry name" value="Mur_ligase_N"/>
</dbReference>
<keyword evidence="6 10" id="KW-0133">Cell shape</keyword>
<dbReference type="EMBL" id="JAMSKV010000001">
    <property type="protein sequence ID" value="MCQ8277189.1"/>
    <property type="molecule type" value="Genomic_DNA"/>
</dbReference>
<dbReference type="InterPro" id="IPR013221">
    <property type="entry name" value="Mur_ligase_cen"/>
</dbReference>
<protein>
    <recommendedName>
        <fullName evidence="10 11">UDP-N-acetylmuramoyl-tripeptide--D-alanyl-D-alanine ligase</fullName>
        <ecNumber evidence="10 11">6.3.2.10</ecNumber>
    </recommendedName>
    <alternativeName>
        <fullName evidence="10">D-alanyl-D-alanine-adding enzyme</fullName>
    </alternativeName>
</protein>
<evidence type="ECO:0000259" key="14">
    <source>
        <dbReference type="Pfam" id="PF08245"/>
    </source>
</evidence>
<dbReference type="HAMAP" id="MF_02019">
    <property type="entry name" value="MurF"/>
    <property type="match status" value="1"/>
</dbReference>
<dbReference type="Pfam" id="PF02875">
    <property type="entry name" value="Mur_ligase_C"/>
    <property type="match status" value="1"/>
</dbReference>
<keyword evidence="2 10" id="KW-0436">Ligase</keyword>
<dbReference type="InterPro" id="IPR036565">
    <property type="entry name" value="Mur-like_cat_sf"/>
</dbReference>
<feature type="domain" description="Mur ligase central" evidence="14">
    <location>
        <begin position="111"/>
        <end position="296"/>
    </location>
</feature>
<evidence type="ECO:0000259" key="13">
    <source>
        <dbReference type="Pfam" id="PF02875"/>
    </source>
</evidence>
<dbReference type="InterPro" id="IPR005863">
    <property type="entry name" value="UDP-N-AcMur_synth"/>
</dbReference>
<dbReference type="Gene3D" id="3.40.1190.10">
    <property type="entry name" value="Mur-like, catalytic domain"/>
    <property type="match status" value="1"/>
</dbReference>
<keyword evidence="5 10" id="KW-0067">ATP-binding</keyword>
<keyword evidence="8 10" id="KW-0131">Cell cycle</keyword>
<name>A0ABT1W2V4_9PROT</name>
<keyword evidence="4 10" id="KW-0547">Nucleotide-binding</keyword>
<evidence type="ECO:0000256" key="2">
    <source>
        <dbReference type="ARBA" id="ARBA00022598"/>
    </source>
</evidence>
<keyword evidence="1 10" id="KW-0963">Cytoplasm</keyword>
<evidence type="ECO:0000313" key="16">
    <source>
        <dbReference type="Proteomes" id="UP001524587"/>
    </source>
</evidence>
<evidence type="ECO:0000256" key="1">
    <source>
        <dbReference type="ARBA" id="ARBA00022490"/>
    </source>
</evidence>
<feature type="domain" description="Mur ligase C-terminal" evidence="13">
    <location>
        <begin position="329"/>
        <end position="440"/>
    </location>
</feature>
<sequence>MSAFLWTGAALADAVSGRFAKGVPDGITGISIDTRTLRPGELFVALVGENGDGHAHVAKALEKGAAAALVHRMPDGLAPDAPLLLVEDSFAALHRLGRAGRDRFGGRVVAVTGSVGKTTTKEMLRVALGAIGPTSAAQASFNNHWGVPLTLARMPVDAAFAVIEIGMNHPGEIAPLAALARPHAAIISTVAATHIGHMGSLLAIAEEKAAIFGALEPGGTAIFPAAAPHADRLQARAEQRGARIVRTGMEALLEDCVLRADGTDAVATLGDLRLALHLQAPGRHLADNALSCLAAVRAVGADPAIAAAALAGFAPGDGRGALKPILGGGVMLLDESYNASGASMRASLAVLKLLPAKRRVAVLGDMLELGEFARREHEDLNPCVRESADIVYCSGPMTKFLYETLPGPIRGAHAADAASLAPIVRAALQEGDVVLVKGSFGSRMRDVVSALTAPAATTLAPVIPANAT</sequence>
<dbReference type="EC" id="6.3.2.10" evidence="10 11"/>
<keyword evidence="16" id="KW-1185">Reference proteome</keyword>
<dbReference type="SUPFAM" id="SSF63418">
    <property type="entry name" value="MurE/MurF N-terminal domain"/>
    <property type="match status" value="1"/>
</dbReference>
<dbReference type="InterPro" id="IPR004101">
    <property type="entry name" value="Mur_ligase_C"/>
</dbReference>
<dbReference type="GO" id="GO:0016874">
    <property type="term" value="F:ligase activity"/>
    <property type="evidence" value="ECO:0007669"/>
    <property type="project" value="UniProtKB-KW"/>
</dbReference>
<proteinExistence type="inferred from homology"/>
<dbReference type="Proteomes" id="UP001524587">
    <property type="component" value="Unassembled WGS sequence"/>
</dbReference>
<dbReference type="PANTHER" id="PTHR43024">
    <property type="entry name" value="UDP-N-ACETYLMURAMOYL-TRIPEPTIDE--D-ALANYL-D-ALANINE LIGASE"/>
    <property type="match status" value="1"/>
</dbReference>
<evidence type="ECO:0000256" key="3">
    <source>
        <dbReference type="ARBA" id="ARBA00022618"/>
    </source>
</evidence>
<comment type="catalytic activity">
    <reaction evidence="10 11">
        <text>D-alanyl-D-alanine + UDP-N-acetyl-alpha-D-muramoyl-L-alanyl-gamma-D-glutamyl-meso-2,6-diaminopimelate + ATP = UDP-N-acetyl-alpha-D-muramoyl-L-alanyl-gamma-D-glutamyl-meso-2,6-diaminopimeloyl-D-alanyl-D-alanine + ADP + phosphate + H(+)</text>
        <dbReference type="Rhea" id="RHEA:28374"/>
        <dbReference type="ChEBI" id="CHEBI:15378"/>
        <dbReference type="ChEBI" id="CHEBI:30616"/>
        <dbReference type="ChEBI" id="CHEBI:43474"/>
        <dbReference type="ChEBI" id="CHEBI:57822"/>
        <dbReference type="ChEBI" id="CHEBI:61386"/>
        <dbReference type="ChEBI" id="CHEBI:83905"/>
        <dbReference type="ChEBI" id="CHEBI:456216"/>
        <dbReference type="EC" id="6.3.2.10"/>
    </reaction>
</comment>
<dbReference type="PANTHER" id="PTHR43024:SF1">
    <property type="entry name" value="UDP-N-ACETYLMURAMOYL-TRIPEPTIDE--D-ALANYL-D-ALANINE LIGASE"/>
    <property type="match status" value="1"/>
</dbReference>
<evidence type="ECO:0000256" key="8">
    <source>
        <dbReference type="ARBA" id="ARBA00023306"/>
    </source>
</evidence>
<feature type="domain" description="Mur ligase N-terminal catalytic" evidence="12">
    <location>
        <begin position="27"/>
        <end position="73"/>
    </location>
</feature>
<dbReference type="SUPFAM" id="SSF53244">
    <property type="entry name" value="MurD-like peptide ligases, peptide-binding domain"/>
    <property type="match status" value="1"/>
</dbReference>
<accession>A0ABT1W2V4</accession>
<dbReference type="InterPro" id="IPR051046">
    <property type="entry name" value="MurCDEF_CellWall_CoF430Synth"/>
</dbReference>
<comment type="caution">
    <text evidence="15">The sequence shown here is derived from an EMBL/GenBank/DDBJ whole genome shotgun (WGS) entry which is preliminary data.</text>
</comment>
<dbReference type="InterPro" id="IPR035911">
    <property type="entry name" value="MurE/MurF_N"/>
</dbReference>
<organism evidence="15 16">
    <name type="scientific">Endosaccharibacter trunci</name>
    <dbReference type="NCBI Taxonomy" id="2812733"/>
    <lineage>
        <taxon>Bacteria</taxon>
        <taxon>Pseudomonadati</taxon>
        <taxon>Pseudomonadota</taxon>
        <taxon>Alphaproteobacteria</taxon>
        <taxon>Acetobacterales</taxon>
        <taxon>Acetobacteraceae</taxon>
        <taxon>Endosaccharibacter</taxon>
    </lineage>
</organism>
<comment type="similarity">
    <text evidence="10">Belongs to the MurCDEF family. MurF subfamily.</text>
</comment>
<dbReference type="Gene3D" id="3.90.190.20">
    <property type="entry name" value="Mur ligase, C-terminal domain"/>
    <property type="match status" value="1"/>
</dbReference>
<dbReference type="Pfam" id="PF01225">
    <property type="entry name" value="Mur_ligase"/>
    <property type="match status" value="1"/>
</dbReference>
<dbReference type="SUPFAM" id="SSF53623">
    <property type="entry name" value="MurD-like peptide ligases, catalytic domain"/>
    <property type="match status" value="1"/>
</dbReference>
<keyword evidence="3 10" id="KW-0132">Cell division</keyword>
<evidence type="ECO:0000256" key="5">
    <source>
        <dbReference type="ARBA" id="ARBA00022840"/>
    </source>
</evidence>
<dbReference type="Gene3D" id="3.40.1390.10">
    <property type="entry name" value="MurE/MurF, N-terminal domain"/>
    <property type="match status" value="1"/>
</dbReference>
<dbReference type="NCBIfam" id="TIGR01143">
    <property type="entry name" value="murF"/>
    <property type="match status" value="1"/>
</dbReference>
<keyword evidence="7 10" id="KW-0573">Peptidoglycan synthesis</keyword>
<evidence type="ECO:0000256" key="4">
    <source>
        <dbReference type="ARBA" id="ARBA00022741"/>
    </source>
</evidence>
<comment type="pathway">
    <text evidence="10 11">Cell wall biogenesis; peptidoglycan biosynthesis.</text>
</comment>
<reference evidence="15 16" key="1">
    <citation type="submission" date="2022-06" db="EMBL/GenBank/DDBJ databases">
        <title>Endosaccharibacter gen. nov., sp. nov., endophytic bacteria isolated from sugarcane.</title>
        <authorList>
            <person name="Pitiwittayakul N."/>
            <person name="Yukphan P."/>
            <person name="Charoenyingcharoen P."/>
            <person name="Tanasupawat S."/>
        </authorList>
    </citation>
    <scope>NUCLEOTIDE SEQUENCE [LARGE SCALE GENOMIC DNA]</scope>
    <source>
        <strain evidence="15 16">KSS8</strain>
    </source>
</reference>
<comment type="function">
    <text evidence="10 11">Involved in cell wall formation. Catalyzes the final step in the synthesis of UDP-N-acetylmuramoyl-pentapeptide, the precursor of murein.</text>
</comment>
<evidence type="ECO:0000256" key="10">
    <source>
        <dbReference type="HAMAP-Rule" id="MF_02019"/>
    </source>
</evidence>
<evidence type="ECO:0000256" key="9">
    <source>
        <dbReference type="ARBA" id="ARBA00023316"/>
    </source>
</evidence>
<evidence type="ECO:0000256" key="11">
    <source>
        <dbReference type="RuleBase" id="RU004136"/>
    </source>
</evidence>
<dbReference type="Pfam" id="PF08245">
    <property type="entry name" value="Mur_ligase_M"/>
    <property type="match status" value="1"/>
</dbReference>
<evidence type="ECO:0000259" key="12">
    <source>
        <dbReference type="Pfam" id="PF01225"/>
    </source>
</evidence>